<evidence type="ECO:0000313" key="4">
    <source>
        <dbReference type="EMBL" id="KUK96760.1"/>
    </source>
</evidence>
<reference evidence="5 6" key="2">
    <citation type="journal article" date="2015" name="MBio">
        <title>Genome-Resolved Metagenomic Analysis Reveals Roles for Candidate Phyla and Other Microbial Community Members in Biogeochemical Transformations in Oil Reservoirs.</title>
        <authorList>
            <person name="Hu P."/>
            <person name="Tom L."/>
            <person name="Singh A."/>
            <person name="Thomas B.C."/>
            <person name="Baker B.J."/>
            <person name="Piceno Y.M."/>
            <person name="Andersen G.L."/>
            <person name="Banfield J.F."/>
        </authorList>
    </citation>
    <scope>NUCLEOTIDE SEQUENCE [LARGE SCALE GENOMIC DNA]</scope>
    <source>
        <strain evidence="3">57_489</strain>
    </source>
</reference>
<keyword evidence="3" id="KW-0808">Transferase</keyword>
<evidence type="ECO:0000259" key="2">
    <source>
        <dbReference type="Pfam" id="PF00535"/>
    </source>
</evidence>
<dbReference type="Proteomes" id="UP000057043">
    <property type="component" value="Unassembled WGS sequence"/>
</dbReference>
<dbReference type="AlphaFoldDB" id="A0A101FW23"/>
<dbReference type="PANTHER" id="PTHR48090:SF7">
    <property type="entry name" value="RFBJ PROTEIN"/>
    <property type="match status" value="1"/>
</dbReference>
<gene>
    <name evidence="3" type="ORF">XD72_0005</name>
    <name evidence="4" type="ORF">XE07_0846</name>
</gene>
<dbReference type="Pfam" id="PF00535">
    <property type="entry name" value="Glycos_transf_2"/>
    <property type="match status" value="1"/>
</dbReference>
<dbReference type="Gene3D" id="3.90.550.10">
    <property type="entry name" value="Spore Coat Polysaccharide Biosynthesis Protein SpsA, Chain A"/>
    <property type="match status" value="1"/>
</dbReference>
<dbReference type="InterPro" id="IPR001173">
    <property type="entry name" value="Glyco_trans_2-like"/>
</dbReference>
<dbReference type="InterPro" id="IPR029044">
    <property type="entry name" value="Nucleotide-diphossugar_trans"/>
</dbReference>
<sequence length="306" mass="34126">MTLKDVCILIPTLNEEDAIAEVIDEFRAMGFEDILVIDGHSCDRTRERARAAGARVAVQSGKGKGQALNEAFDLIESDYIVMIDGDGTYLPSEVHLLLDPVLGGKADHVMGNRFGNLQKGALTRLNSVGNKLINFFFRLIYDVPLNDILTGYRAFTRESVSRLDLSMTGFEIETEMTVDSVKKGLNIAEVPITYQSRSRGTRTKLNPFMDGARIIVTIYRMAKTHNPLFYFGLMGSFFGAAGFVIGLYVAIEWLTTRTEHIPLTILTALLIIVGFQLFFMGILGDAVASMHQEVLREIYKNQKKKN</sequence>
<evidence type="ECO:0000313" key="5">
    <source>
        <dbReference type="Proteomes" id="UP000053961"/>
    </source>
</evidence>
<keyword evidence="1" id="KW-0812">Transmembrane</keyword>
<keyword evidence="1" id="KW-1133">Transmembrane helix</keyword>
<keyword evidence="1" id="KW-0472">Membrane</keyword>
<name>A0A101FW23_9EURY</name>
<comment type="caution">
    <text evidence="3">The sequence shown here is derived from an EMBL/GenBank/DDBJ whole genome shotgun (WGS) entry which is preliminary data.</text>
</comment>
<dbReference type="CDD" id="cd04179">
    <property type="entry name" value="DPM_DPG-synthase_like"/>
    <property type="match status" value="1"/>
</dbReference>
<dbReference type="PANTHER" id="PTHR48090">
    <property type="entry name" value="UNDECAPRENYL-PHOSPHATE 4-DEOXY-4-FORMAMIDO-L-ARABINOSE TRANSFERASE-RELATED"/>
    <property type="match status" value="1"/>
</dbReference>
<feature type="transmembrane region" description="Helical" evidence="1">
    <location>
        <begin position="263"/>
        <end position="283"/>
    </location>
</feature>
<evidence type="ECO:0000313" key="6">
    <source>
        <dbReference type="Proteomes" id="UP000057043"/>
    </source>
</evidence>
<dbReference type="SUPFAM" id="SSF53448">
    <property type="entry name" value="Nucleotide-diphospho-sugar transferases"/>
    <property type="match status" value="1"/>
</dbReference>
<dbReference type="EMBL" id="LGFT01000001">
    <property type="protein sequence ID" value="KUK45531.1"/>
    <property type="molecule type" value="Genomic_DNA"/>
</dbReference>
<dbReference type="PATRIC" id="fig|301375.6.peg.2186"/>
<proteinExistence type="predicted"/>
<dbReference type="InterPro" id="IPR050256">
    <property type="entry name" value="Glycosyltransferase_2"/>
</dbReference>
<reference evidence="4" key="1">
    <citation type="journal article" date="2015" name="MBio">
        <title>Genome-resolved metagenomic analysis reveals roles for candidate phyla and other microbial community members in biogeochemical transformations in oil reservoirs.</title>
        <authorList>
            <person name="Hu P."/>
            <person name="Tom L."/>
            <person name="Singh A."/>
            <person name="Thomas B.C."/>
            <person name="Baker B.J."/>
            <person name="Piceno Y.M."/>
            <person name="Andersen G.L."/>
            <person name="Banfield J.F."/>
        </authorList>
    </citation>
    <scope>NUCLEOTIDE SEQUENCE [LARGE SCALE GENOMIC DNA]</scope>
    <source>
        <strain evidence="4">56_747</strain>
    </source>
</reference>
<dbReference type="InterPro" id="IPR026456">
    <property type="entry name" value="GCTrfase_AglJ"/>
</dbReference>
<dbReference type="Proteomes" id="UP000053961">
    <property type="component" value="Unassembled WGS sequence"/>
</dbReference>
<dbReference type="GO" id="GO:0016757">
    <property type="term" value="F:glycosyltransferase activity"/>
    <property type="evidence" value="ECO:0007669"/>
    <property type="project" value="InterPro"/>
</dbReference>
<dbReference type="EMBL" id="LGHB01000008">
    <property type="protein sequence ID" value="KUK96760.1"/>
    <property type="molecule type" value="Genomic_DNA"/>
</dbReference>
<accession>A0A101FW23</accession>
<feature type="transmembrane region" description="Helical" evidence="1">
    <location>
        <begin position="228"/>
        <end position="251"/>
    </location>
</feature>
<feature type="domain" description="Glycosyltransferase 2-like" evidence="2">
    <location>
        <begin position="7"/>
        <end position="161"/>
    </location>
</feature>
<dbReference type="NCBIfam" id="TIGR04182">
    <property type="entry name" value="glyco_TIGR04182"/>
    <property type="match status" value="1"/>
</dbReference>
<organism evidence="3 6">
    <name type="scientific">Methanothrix harundinacea</name>
    <dbReference type="NCBI Taxonomy" id="301375"/>
    <lineage>
        <taxon>Archaea</taxon>
        <taxon>Methanobacteriati</taxon>
        <taxon>Methanobacteriota</taxon>
        <taxon>Stenosarchaea group</taxon>
        <taxon>Methanomicrobia</taxon>
        <taxon>Methanotrichales</taxon>
        <taxon>Methanotrichaceae</taxon>
        <taxon>Methanothrix</taxon>
    </lineage>
</organism>
<evidence type="ECO:0000313" key="3">
    <source>
        <dbReference type="EMBL" id="KUK45531.1"/>
    </source>
</evidence>
<evidence type="ECO:0000256" key="1">
    <source>
        <dbReference type="SAM" id="Phobius"/>
    </source>
</evidence>
<protein>
    <submittedName>
        <fullName evidence="3">Glycosyl transferase, family 2</fullName>
    </submittedName>
</protein>